<dbReference type="Pfam" id="PF00534">
    <property type="entry name" value="Glycos_transf_1"/>
    <property type="match status" value="1"/>
</dbReference>
<evidence type="ECO:0000259" key="1">
    <source>
        <dbReference type="Pfam" id="PF00534"/>
    </source>
</evidence>
<dbReference type="SUPFAM" id="SSF53756">
    <property type="entry name" value="UDP-Glycosyltransferase/glycogen phosphorylase"/>
    <property type="match status" value="1"/>
</dbReference>
<dbReference type="InterPro" id="IPR001296">
    <property type="entry name" value="Glyco_trans_1"/>
</dbReference>
<keyword evidence="2" id="KW-0328">Glycosyltransferase</keyword>
<dbReference type="PANTHER" id="PTHR12526:SF630">
    <property type="entry name" value="GLYCOSYLTRANSFERASE"/>
    <property type="match status" value="1"/>
</dbReference>
<keyword evidence="3" id="KW-1185">Reference proteome</keyword>
<comment type="caution">
    <text evidence="2">The sequence shown here is derived from an EMBL/GenBank/DDBJ whole genome shotgun (WGS) entry which is preliminary data.</text>
</comment>
<dbReference type="Proteomes" id="UP001228403">
    <property type="component" value="Unassembled WGS sequence"/>
</dbReference>
<proteinExistence type="predicted"/>
<dbReference type="PANTHER" id="PTHR12526">
    <property type="entry name" value="GLYCOSYLTRANSFERASE"/>
    <property type="match status" value="1"/>
</dbReference>
<dbReference type="EC" id="2.4.-.-" evidence="2"/>
<feature type="domain" description="Glycosyl transferase family 1" evidence="1">
    <location>
        <begin position="175"/>
        <end position="330"/>
    </location>
</feature>
<dbReference type="Gene3D" id="3.40.50.2000">
    <property type="entry name" value="Glycogen Phosphorylase B"/>
    <property type="match status" value="2"/>
</dbReference>
<reference evidence="2 3" key="1">
    <citation type="submission" date="2023-06" db="EMBL/GenBank/DDBJ databases">
        <authorList>
            <person name="Zeman M."/>
            <person name="Kubasova T."/>
            <person name="Jahodarova E."/>
            <person name="Nykrynova M."/>
            <person name="Rychlik I."/>
        </authorList>
    </citation>
    <scope>NUCLEOTIDE SEQUENCE [LARGE SCALE GENOMIC DNA]</scope>
    <source>
        <strain evidence="2 3">ET4</strain>
    </source>
</reference>
<dbReference type="GO" id="GO:0016757">
    <property type="term" value="F:glycosyltransferase activity"/>
    <property type="evidence" value="ECO:0007669"/>
    <property type="project" value="UniProtKB-KW"/>
</dbReference>
<gene>
    <name evidence="2" type="ORF">QUW02_07675</name>
</gene>
<accession>A0ABT7U5I9</accession>
<evidence type="ECO:0000313" key="3">
    <source>
        <dbReference type="Proteomes" id="UP001228403"/>
    </source>
</evidence>
<evidence type="ECO:0000313" key="2">
    <source>
        <dbReference type="EMBL" id="MDM8145796.1"/>
    </source>
</evidence>
<dbReference type="EMBL" id="JAUDCF010000015">
    <property type="protein sequence ID" value="MDM8145796.1"/>
    <property type="molecule type" value="Genomic_DNA"/>
</dbReference>
<protein>
    <submittedName>
        <fullName evidence="2">Glycosyltransferase</fullName>
        <ecNumber evidence="2">2.4.-.-</ecNumber>
    </submittedName>
</protein>
<sequence length="354" mass="40611">MKNIAIFVKNLSSGGAEKQSVLLAKNLATDFHVHYIIFNASIVHQKYIDMLNENKKIAIVMFHGNIFKRLFDLIHYLKKNEINSILSYLTGANFYACLASVFLKIKVYTGLRNARLPFLKQFADRLLTNYFANQTISNSFSGKEHFEKHGFKKNKIIVIPNCFSNIKPYKEKDGTNTIHIITVGRFVPQKDYETAIQSIALTRKKCPDIIFDIVGYGKQEAQIREWIKIYKIEDISRIYINPNNIDELLEKADIYLSTSIFEGTSNSIMEGMNANLPIVATKVGDNDQLISHNINGFLCNIKETDTISKYLIQLTLSERNRIRMGKSSKEILQSKFSENIFKNRYLAILNPSQI</sequence>
<organism evidence="2 3">
    <name type="scientific">Bacteroides eggerthii</name>
    <dbReference type="NCBI Taxonomy" id="28111"/>
    <lineage>
        <taxon>Bacteria</taxon>
        <taxon>Pseudomonadati</taxon>
        <taxon>Bacteroidota</taxon>
        <taxon>Bacteroidia</taxon>
        <taxon>Bacteroidales</taxon>
        <taxon>Bacteroidaceae</taxon>
        <taxon>Bacteroides</taxon>
    </lineage>
</organism>
<reference evidence="3" key="2">
    <citation type="submission" date="2023-07" db="EMBL/GenBank/DDBJ databases">
        <title>Identification and characterization of horizontal gene transfer across gut microbiota members of farm animals based on homology search.</title>
        <authorList>
            <person name="Schwarzerova J."/>
            <person name="Nykrynova M."/>
            <person name="Jureckova K."/>
            <person name="Cejkova D."/>
            <person name="Rychlik I."/>
        </authorList>
    </citation>
    <scope>NUCLEOTIDE SEQUENCE [LARGE SCALE GENOMIC DNA]</scope>
    <source>
        <strain evidence="3">ET4</strain>
    </source>
</reference>
<name>A0ABT7U5I9_9BACE</name>
<keyword evidence="2" id="KW-0808">Transferase</keyword>